<dbReference type="InterPro" id="IPR046960">
    <property type="entry name" value="PPR_At4g14850-like_plant"/>
</dbReference>
<keyword evidence="1" id="KW-0677">Repeat</keyword>
<dbReference type="GO" id="GO:0009451">
    <property type="term" value="P:RNA modification"/>
    <property type="evidence" value="ECO:0007669"/>
    <property type="project" value="InterPro"/>
</dbReference>
<dbReference type="GO" id="GO:0048731">
    <property type="term" value="P:system development"/>
    <property type="evidence" value="ECO:0007669"/>
    <property type="project" value="UniProtKB-ARBA"/>
</dbReference>
<proteinExistence type="predicted"/>
<feature type="repeat" description="PPR" evidence="2">
    <location>
        <begin position="325"/>
        <end position="359"/>
    </location>
</feature>
<dbReference type="FunFam" id="1.25.40.10:FF:000381">
    <property type="entry name" value="Pentatricopeptide repeat-containing protein"/>
    <property type="match status" value="1"/>
</dbReference>
<feature type="repeat" description="PPR" evidence="2">
    <location>
        <begin position="668"/>
        <end position="702"/>
    </location>
</feature>
<dbReference type="Pfam" id="PF01535">
    <property type="entry name" value="PPR"/>
    <property type="match status" value="7"/>
</dbReference>
<keyword evidence="4" id="KW-1185">Reference proteome</keyword>
<dbReference type="Pfam" id="PF13041">
    <property type="entry name" value="PPR_2"/>
    <property type="match status" value="3"/>
</dbReference>
<organism evidence="3 4">
    <name type="scientific">Ceratopteris richardii</name>
    <name type="common">Triangle waterfern</name>
    <dbReference type="NCBI Taxonomy" id="49495"/>
    <lineage>
        <taxon>Eukaryota</taxon>
        <taxon>Viridiplantae</taxon>
        <taxon>Streptophyta</taxon>
        <taxon>Embryophyta</taxon>
        <taxon>Tracheophyta</taxon>
        <taxon>Polypodiopsida</taxon>
        <taxon>Polypodiidae</taxon>
        <taxon>Polypodiales</taxon>
        <taxon>Pteridineae</taxon>
        <taxon>Pteridaceae</taxon>
        <taxon>Parkerioideae</taxon>
        <taxon>Ceratopteris</taxon>
    </lineage>
</organism>
<dbReference type="PROSITE" id="PS51375">
    <property type="entry name" value="PPR"/>
    <property type="match status" value="5"/>
</dbReference>
<evidence type="ECO:0000313" key="4">
    <source>
        <dbReference type="Proteomes" id="UP000825935"/>
    </source>
</evidence>
<dbReference type="PANTHER" id="PTHR47926">
    <property type="entry name" value="PENTATRICOPEPTIDE REPEAT-CONTAINING PROTEIN"/>
    <property type="match status" value="1"/>
</dbReference>
<feature type="repeat" description="PPR" evidence="2">
    <location>
        <begin position="779"/>
        <end position="809"/>
    </location>
</feature>
<dbReference type="Gene3D" id="1.25.40.10">
    <property type="entry name" value="Tetratricopeptide repeat domain"/>
    <property type="match status" value="7"/>
</dbReference>
<dbReference type="Proteomes" id="UP000825935">
    <property type="component" value="Chromosome 14"/>
</dbReference>
<feature type="repeat" description="PPR" evidence="2">
    <location>
        <begin position="441"/>
        <end position="475"/>
    </location>
</feature>
<dbReference type="NCBIfam" id="TIGR00756">
    <property type="entry name" value="PPR"/>
    <property type="match status" value="4"/>
</dbReference>
<dbReference type="GO" id="GO:0003723">
    <property type="term" value="F:RNA binding"/>
    <property type="evidence" value="ECO:0007669"/>
    <property type="project" value="InterPro"/>
</dbReference>
<gene>
    <name evidence="3" type="ORF">KP509_14G038700</name>
</gene>
<evidence type="ECO:0000313" key="3">
    <source>
        <dbReference type="EMBL" id="KAH7415342.1"/>
    </source>
</evidence>
<dbReference type="PANTHER" id="PTHR47926:SF382">
    <property type="entry name" value="PENTACOTRIPEPTIDE-REPEAT REGION OF PRORP DOMAIN-CONTAINING PROTEIN"/>
    <property type="match status" value="1"/>
</dbReference>
<dbReference type="EMBL" id="CM035419">
    <property type="protein sequence ID" value="KAH7415342.1"/>
    <property type="molecule type" value="Genomic_DNA"/>
</dbReference>
<dbReference type="FunFam" id="1.25.40.10:FF:000158">
    <property type="entry name" value="pentatricopeptide repeat-containing protein At2g33680"/>
    <property type="match status" value="1"/>
</dbReference>
<dbReference type="OrthoDB" id="1894317at2759"/>
<name>A0A8T2TB53_CERRI</name>
<dbReference type="FunFam" id="1.25.40.10:FF:000343">
    <property type="entry name" value="Pentatricopeptide repeat-containing protein At3g58590"/>
    <property type="match status" value="1"/>
</dbReference>
<dbReference type="AlphaFoldDB" id="A0A8T2TB53"/>
<reference evidence="3" key="1">
    <citation type="submission" date="2021-08" db="EMBL/GenBank/DDBJ databases">
        <title>WGS assembly of Ceratopteris richardii.</title>
        <authorList>
            <person name="Marchant D.B."/>
            <person name="Chen G."/>
            <person name="Jenkins J."/>
            <person name="Shu S."/>
            <person name="Leebens-Mack J."/>
            <person name="Grimwood J."/>
            <person name="Schmutz J."/>
            <person name="Soltis P."/>
            <person name="Soltis D."/>
            <person name="Chen Z.-H."/>
        </authorList>
    </citation>
    <scope>NUCLEOTIDE SEQUENCE</scope>
    <source>
        <strain evidence="3">Whitten #5841</strain>
        <tissue evidence="3">Leaf</tissue>
    </source>
</reference>
<protein>
    <recommendedName>
        <fullName evidence="5">Pentatricopeptide repeat-containing protein</fullName>
    </recommendedName>
</protein>
<sequence>MPIGLEGSGVVFLAQQSQNFCTDSVHHHHHRRCRRHFWLVLFHGHRCIGLRRQHRMQARTQQEEELLWEDLFSNPSDWQDCRRRKRTSLHPDFRHKGSKAPLWLNSMFKPHWVDPRLAVPGPENPLEEVLIREHCVKEEIDLAMDALCRMDHNGFTPSDALYITILKACSKCNSLLHAITIHAHVIRQSTDLSELLKETLIITFAKCGGLVHAYNLLEKVSLDTVNTWEAVIDASVKHGRDIDALNAFYRMQMLNVAPNPHIYASLLKACSNLGNLEEGRWLHTDGEIKGFASGPLNAVALMDMYSKCGNILDVENIFLKLLQGGVSPWNAMLSAYVQQECWEKAILAYRQMQEEGVTADMLTYTTVLRACSLLGEEETFSLERQSNNGFILDIGRGLHSDIQQNRLLDDVLIGSALIMMYGKCGSILEAINVFEKYPELDDAPWSALISAYVQQGDGAKALVAYTKLHECGYIPDVHMFVNCMKACINIIEKEDAIPGLSLEIGEALYEDSLCRGFAVNMLISNTLVNMYGKCGNIMMAEKVFVGLPQRDLVSWNAMLSVYVQHGEVFNAFFLYMQMISEGIAANAVSFVLILQACGILAEHENLACRQLEQSRPVSIQIGHAFHAVALKEGHGLNVHLCNSLITMYGKCGNLAAAEAVFDSTLAVDVVSWNAMLSSYVENHEAGRALQFYSKMVSHMEYPNKLTYVIALQACIALADQEGQSSKAHALDIGHALYTDILLEGFFSDKVIYSTLVSMYGMGGAVDDAEAIFNKLGPKDLILCNAMLSSYSEQGHDERALHLLNEMEKDILVDEVTFVCALQVCSRVGSIHMCRHLYFKIISAGLDLSSNLINTLIHAFGHCACSRDAEAVFFQRTEPYRVAWNAWISSYAQEGDFGMSAIAFQNMQMAGIMPDAFTYLSLLYICSHSGLVQNSLEAFESMSKEFHLCPSIKHYAAMVDVLGRAGNLKKVEDILSLVPTHANLPLWLSLLGSCRTHGNLELAKDAFKQAMDLQPTYAAAYVLISNICVLGKE</sequence>
<evidence type="ECO:0000256" key="2">
    <source>
        <dbReference type="PROSITE-ProRule" id="PRU00708"/>
    </source>
</evidence>
<dbReference type="Pfam" id="PF13812">
    <property type="entry name" value="PPR_3"/>
    <property type="match status" value="1"/>
</dbReference>
<comment type="caution">
    <text evidence="3">The sequence shown here is derived from an EMBL/GenBank/DDBJ whole genome shotgun (WGS) entry which is preliminary data.</text>
</comment>
<accession>A0A8T2TB53</accession>
<feature type="repeat" description="PPR" evidence="2">
    <location>
        <begin position="551"/>
        <end position="585"/>
    </location>
</feature>
<dbReference type="InterPro" id="IPR002885">
    <property type="entry name" value="PPR_rpt"/>
</dbReference>
<evidence type="ECO:0000256" key="1">
    <source>
        <dbReference type="ARBA" id="ARBA00022737"/>
    </source>
</evidence>
<evidence type="ECO:0008006" key="5">
    <source>
        <dbReference type="Google" id="ProtNLM"/>
    </source>
</evidence>
<dbReference type="InterPro" id="IPR011990">
    <property type="entry name" value="TPR-like_helical_dom_sf"/>
</dbReference>